<name>A0A699PZC8_TANCI</name>
<dbReference type="GO" id="GO:0003676">
    <property type="term" value="F:nucleic acid binding"/>
    <property type="evidence" value="ECO:0007669"/>
    <property type="project" value="InterPro"/>
</dbReference>
<dbReference type="SUPFAM" id="SSF57756">
    <property type="entry name" value="Retrovirus zinc finger-like domains"/>
    <property type="match status" value="1"/>
</dbReference>
<reference evidence="2" key="1">
    <citation type="journal article" date="2019" name="Sci. Rep.">
        <title>Draft genome of Tanacetum cinerariifolium, the natural source of mosquito coil.</title>
        <authorList>
            <person name="Yamashiro T."/>
            <person name="Shiraishi A."/>
            <person name="Satake H."/>
            <person name="Nakayama K."/>
        </authorList>
    </citation>
    <scope>NUCLEOTIDE SEQUENCE</scope>
</reference>
<comment type="caution">
    <text evidence="2">The sequence shown here is derived from an EMBL/GenBank/DDBJ whole genome shotgun (WGS) entry which is preliminary data.</text>
</comment>
<dbReference type="InterPro" id="IPR036875">
    <property type="entry name" value="Znf_CCHC_sf"/>
</dbReference>
<feature type="compositionally biased region" description="Polar residues" evidence="1">
    <location>
        <begin position="110"/>
        <end position="120"/>
    </location>
</feature>
<proteinExistence type="predicted"/>
<gene>
    <name evidence="2" type="ORF">Tci_826812</name>
</gene>
<feature type="region of interest" description="Disordered" evidence="1">
    <location>
        <begin position="1"/>
        <end position="25"/>
    </location>
</feature>
<sequence length="136" mass="14772">HVETSILAANPKPASPTPTSNGKKRNRKACFVCNSLDHLIKDCDYHEKKIAQPTARNHTHRVLHPSKPVSITVVRPVSTAVPKIKVTRPKQVQAIVTKPKSPIKRHKTHSPSPKTSNSPPRVTAVKAPVVSAAQGL</sequence>
<organism evidence="2">
    <name type="scientific">Tanacetum cinerariifolium</name>
    <name type="common">Dalmatian daisy</name>
    <name type="synonym">Chrysanthemum cinerariifolium</name>
    <dbReference type="NCBI Taxonomy" id="118510"/>
    <lineage>
        <taxon>Eukaryota</taxon>
        <taxon>Viridiplantae</taxon>
        <taxon>Streptophyta</taxon>
        <taxon>Embryophyta</taxon>
        <taxon>Tracheophyta</taxon>
        <taxon>Spermatophyta</taxon>
        <taxon>Magnoliopsida</taxon>
        <taxon>eudicotyledons</taxon>
        <taxon>Gunneridae</taxon>
        <taxon>Pentapetalae</taxon>
        <taxon>asterids</taxon>
        <taxon>campanulids</taxon>
        <taxon>Asterales</taxon>
        <taxon>Asteraceae</taxon>
        <taxon>Asteroideae</taxon>
        <taxon>Anthemideae</taxon>
        <taxon>Anthemidinae</taxon>
        <taxon>Tanacetum</taxon>
    </lineage>
</organism>
<dbReference type="AlphaFoldDB" id="A0A699PZC8"/>
<feature type="region of interest" description="Disordered" evidence="1">
    <location>
        <begin position="90"/>
        <end position="136"/>
    </location>
</feature>
<feature type="non-terminal residue" evidence="2">
    <location>
        <position position="1"/>
    </location>
</feature>
<evidence type="ECO:0000313" key="2">
    <source>
        <dbReference type="EMBL" id="GFC54842.1"/>
    </source>
</evidence>
<accession>A0A699PZC8</accession>
<dbReference type="GO" id="GO:0008270">
    <property type="term" value="F:zinc ion binding"/>
    <property type="evidence" value="ECO:0007669"/>
    <property type="project" value="InterPro"/>
</dbReference>
<dbReference type="EMBL" id="BKCJ010962840">
    <property type="protein sequence ID" value="GFC54842.1"/>
    <property type="molecule type" value="Genomic_DNA"/>
</dbReference>
<protein>
    <submittedName>
        <fullName evidence="2">Uncharacterized protein</fullName>
    </submittedName>
</protein>
<evidence type="ECO:0000256" key="1">
    <source>
        <dbReference type="SAM" id="MobiDB-lite"/>
    </source>
</evidence>